<dbReference type="PIRSF" id="PIRSF002211">
    <property type="entry name" value="Ribosomal_L30_bac-type"/>
    <property type="match status" value="1"/>
</dbReference>
<evidence type="ECO:0000256" key="1">
    <source>
        <dbReference type="ARBA" id="ARBA00007594"/>
    </source>
</evidence>
<dbReference type="GO" id="GO:0015934">
    <property type="term" value="C:large ribosomal subunit"/>
    <property type="evidence" value="ECO:0007669"/>
    <property type="project" value="InterPro"/>
</dbReference>
<evidence type="ECO:0000313" key="8">
    <source>
        <dbReference type="Proteomes" id="UP000741360"/>
    </source>
</evidence>
<dbReference type="GO" id="GO:0003735">
    <property type="term" value="F:structural constituent of ribosome"/>
    <property type="evidence" value="ECO:0007669"/>
    <property type="project" value="InterPro"/>
</dbReference>
<evidence type="ECO:0000256" key="2">
    <source>
        <dbReference type="ARBA" id="ARBA00011838"/>
    </source>
</evidence>
<proteinExistence type="inferred from homology"/>
<dbReference type="EMBL" id="JACPSX010000010">
    <property type="protein sequence ID" value="MBI3013604.1"/>
    <property type="molecule type" value="Genomic_DNA"/>
</dbReference>
<sequence>MIGHPVRTRQVLRGLGLGKLHRTVVCPDTPEIRGMIARVSHLVEVKEV</sequence>
<dbReference type="InterPro" id="IPR036919">
    <property type="entry name" value="Ribo_uL30_ferredoxin-like_sf"/>
</dbReference>
<comment type="caution">
    <text evidence="7">The sequence shown here is derived from an EMBL/GenBank/DDBJ whole genome shotgun (WGS) entry which is preliminary data.</text>
</comment>
<dbReference type="GO" id="GO:0006412">
    <property type="term" value="P:translation"/>
    <property type="evidence" value="ECO:0007669"/>
    <property type="project" value="InterPro"/>
</dbReference>
<evidence type="ECO:0000259" key="6">
    <source>
        <dbReference type="Pfam" id="PF00327"/>
    </source>
</evidence>
<dbReference type="SUPFAM" id="SSF55129">
    <property type="entry name" value="Ribosomal protein L30p/L7e"/>
    <property type="match status" value="1"/>
</dbReference>
<gene>
    <name evidence="7" type="primary">rpmD</name>
    <name evidence="7" type="ORF">HYY65_00740</name>
</gene>
<evidence type="ECO:0000256" key="4">
    <source>
        <dbReference type="ARBA" id="ARBA00023274"/>
    </source>
</evidence>
<dbReference type="InterPro" id="IPR016082">
    <property type="entry name" value="Ribosomal_uL30_ferredoxin-like"/>
</dbReference>
<keyword evidence="4" id="KW-0687">Ribonucleoprotein</keyword>
<evidence type="ECO:0000256" key="5">
    <source>
        <dbReference type="ARBA" id="ARBA00035492"/>
    </source>
</evidence>
<comment type="similarity">
    <text evidence="1">Belongs to the universal ribosomal protein uL30 family.</text>
</comment>
<dbReference type="PANTHER" id="PTHR15892:SF2">
    <property type="entry name" value="LARGE RIBOSOMAL SUBUNIT PROTEIN UL30M"/>
    <property type="match status" value="1"/>
</dbReference>
<dbReference type="Pfam" id="PF00327">
    <property type="entry name" value="Ribosomal_L30"/>
    <property type="match status" value="1"/>
</dbReference>
<accession>A0A932GMA3</accession>
<reference evidence="7" key="1">
    <citation type="submission" date="2020-07" db="EMBL/GenBank/DDBJ databases">
        <title>Huge and variable diversity of episymbiotic CPR bacteria and DPANN archaea in groundwater ecosystems.</title>
        <authorList>
            <person name="He C.Y."/>
            <person name="Keren R."/>
            <person name="Whittaker M."/>
            <person name="Farag I.F."/>
            <person name="Doudna J."/>
            <person name="Cate J.H.D."/>
            <person name="Banfield J.F."/>
        </authorList>
    </citation>
    <scope>NUCLEOTIDE SEQUENCE</scope>
    <source>
        <strain evidence="7">NC_groundwater_717_Ag_S-0.2um_59_8</strain>
    </source>
</reference>
<dbReference type="PANTHER" id="PTHR15892">
    <property type="entry name" value="MITOCHONDRIAL RIBOSOMAL PROTEIN L30"/>
    <property type="match status" value="1"/>
</dbReference>
<dbReference type="Gene3D" id="3.30.1390.20">
    <property type="entry name" value="Ribosomal protein L30, ferredoxin-like fold domain"/>
    <property type="match status" value="1"/>
</dbReference>
<evidence type="ECO:0000256" key="3">
    <source>
        <dbReference type="ARBA" id="ARBA00022980"/>
    </source>
</evidence>
<dbReference type="InterPro" id="IPR005996">
    <property type="entry name" value="Ribosomal_uL30_bac-type"/>
</dbReference>
<dbReference type="AlphaFoldDB" id="A0A932GMA3"/>
<dbReference type="NCBIfam" id="TIGR01308">
    <property type="entry name" value="rpmD_bact"/>
    <property type="match status" value="1"/>
</dbReference>
<organism evidence="7 8">
    <name type="scientific">Tectimicrobiota bacterium</name>
    <dbReference type="NCBI Taxonomy" id="2528274"/>
    <lineage>
        <taxon>Bacteria</taxon>
        <taxon>Pseudomonadati</taxon>
        <taxon>Nitrospinota/Tectimicrobiota group</taxon>
        <taxon>Candidatus Tectimicrobiota</taxon>
    </lineage>
</organism>
<comment type="subunit">
    <text evidence="2">Part of the 50S ribosomal subunit.</text>
</comment>
<dbReference type="CDD" id="cd01658">
    <property type="entry name" value="Ribosomal_L30"/>
    <property type="match status" value="1"/>
</dbReference>
<evidence type="ECO:0000313" key="7">
    <source>
        <dbReference type="EMBL" id="MBI3013604.1"/>
    </source>
</evidence>
<name>A0A932GMA3_UNCTE</name>
<protein>
    <recommendedName>
        <fullName evidence="5">50S ribosomal protein L30</fullName>
    </recommendedName>
</protein>
<keyword evidence="3 7" id="KW-0689">Ribosomal protein</keyword>
<dbReference type="Proteomes" id="UP000741360">
    <property type="component" value="Unassembled WGS sequence"/>
</dbReference>
<feature type="domain" description="Large ribosomal subunit protein uL30-like ferredoxin-like fold" evidence="6">
    <location>
        <begin position="2"/>
        <end position="43"/>
    </location>
</feature>